<accession>A0A4Q5M163</accession>
<protein>
    <submittedName>
        <fullName evidence="1">Transcriptional regulator</fullName>
    </submittedName>
</protein>
<keyword evidence="2" id="KW-1185">Reference proteome</keyword>
<gene>
    <name evidence="1" type="ORF">EWM59_10455</name>
</gene>
<sequence length="137" mass="15358">MEEYQLLNDISAMYITASSFPEGVLAAHQKLHSLVPMNDNPERKYFGISFPIDGTIVYKAGAEELTAGEAEKLGLEKYLIRKGTYTSVDIHDYMKDTSAIGDTFNELLENPRIDPNGACIEWYISNDTVKCMVRLAD</sequence>
<evidence type="ECO:0000313" key="2">
    <source>
        <dbReference type="Proteomes" id="UP000293162"/>
    </source>
</evidence>
<proteinExistence type="predicted"/>
<evidence type="ECO:0000313" key="1">
    <source>
        <dbReference type="EMBL" id="RYU95775.1"/>
    </source>
</evidence>
<dbReference type="EMBL" id="SEWF01000012">
    <property type="protein sequence ID" value="RYU95775.1"/>
    <property type="molecule type" value="Genomic_DNA"/>
</dbReference>
<comment type="caution">
    <text evidence="1">The sequence shown here is derived from an EMBL/GenBank/DDBJ whole genome shotgun (WGS) entry which is preliminary data.</text>
</comment>
<dbReference type="AlphaFoldDB" id="A0A4Q5M163"/>
<dbReference type="Proteomes" id="UP000293162">
    <property type="component" value="Unassembled WGS sequence"/>
</dbReference>
<dbReference type="OrthoDB" id="328886at2"/>
<organism evidence="1 2">
    <name type="scientific">Emticicia agri</name>
    <dbReference type="NCBI Taxonomy" id="2492393"/>
    <lineage>
        <taxon>Bacteria</taxon>
        <taxon>Pseudomonadati</taxon>
        <taxon>Bacteroidota</taxon>
        <taxon>Cytophagia</taxon>
        <taxon>Cytophagales</taxon>
        <taxon>Leadbetterellaceae</taxon>
        <taxon>Emticicia</taxon>
    </lineage>
</organism>
<name>A0A4Q5M163_9BACT</name>
<reference evidence="1 2" key="1">
    <citation type="submission" date="2019-02" db="EMBL/GenBank/DDBJ databases">
        <title>Bacterial novel species Emticicia sp. 17J42-9 isolated from soil.</title>
        <authorList>
            <person name="Jung H.-Y."/>
        </authorList>
    </citation>
    <scope>NUCLEOTIDE SEQUENCE [LARGE SCALE GENOMIC DNA]</scope>
    <source>
        <strain evidence="1 2">17J42-9</strain>
    </source>
</reference>
<dbReference type="RefSeq" id="WP_130020914.1">
    <property type="nucleotide sequence ID" value="NZ_SEWF01000012.1"/>
</dbReference>